<name>A0A7X0KJA1_9HYPH</name>
<dbReference type="Pfam" id="PF06249">
    <property type="entry name" value="EutQ"/>
    <property type="match status" value="1"/>
</dbReference>
<dbReference type="RefSeq" id="WP_055979299.1">
    <property type="nucleotide sequence ID" value="NZ_BAABEG010000001.1"/>
</dbReference>
<comment type="caution">
    <text evidence="1">The sequence shown here is derived from an EMBL/GenBank/DDBJ whole genome shotgun (WGS) entry which is preliminary data.</text>
</comment>
<evidence type="ECO:0000313" key="2">
    <source>
        <dbReference type="Proteomes" id="UP000536262"/>
    </source>
</evidence>
<evidence type="ECO:0000313" key="1">
    <source>
        <dbReference type="EMBL" id="MBB6353070.1"/>
    </source>
</evidence>
<protein>
    <submittedName>
        <fullName evidence="1">Ethanolamine utilization protein EutQ</fullName>
    </submittedName>
</protein>
<dbReference type="InterPro" id="IPR010424">
    <property type="entry name" value="EutQ"/>
</dbReference>
<dbReference type="Gene3D" id="2.60.120.10">
    <property type="entry name" value="Jelly Rolls"/>
    <property type="match status" value="1"/>
</dbReference>
<organism evidence="1 2">
    <name type="scientific">Aminobacter aganoensis</name>
    <dbReference type="NCBI Taxonomy" id="83264"/>
    <lineage>
        <taxon>Bacteria</taxon>
        <taxon>Pseudomonadati</taxon>
        <taxon>Pseudomonadota</taxon>
        <taxon>Alphaproteobacteria</taxon>
        <taxon>Hyphomicrobiales</taxon>
        <taxon>Phyllobacteriaceae</taxon>
        <taxon>Aminobacter</taxon>
    </lineage>
</organism>
<dbReference type="SUPFAM" id="SSF51182">
    <property type="entry name" value="RmlC-like cupins"/>
    <property type="match status" value="1"/>
</dbReference>
<dbReference type="Proteomes" id="UP000536262">
    <property type="component" value="Unassembled WGS sequence"/>
</dbReference>
<dbReference type="EMBL" id="JACHOU010000002">
    <property type="protein sequence ID" value="MBB6353070.1"/>
    <property type="molecule type" value="Genomic_DNA"/>
</dbReference>
<gene>
    <name evidence="1" type="ORF">GGR00_000838</name>
</gene>
<reference evidence="1 2" key="1">
    <citation type="submission" date="2020-08" db="EMBL/GenBank/DDBJ databases">
        <title>Genomic Encyclopedia of Type Strains, Phase IV (KMG-IV): sequencing the most valuable type-strain genomes for metagenomic binning, comparative biology and taxonomic classification.</title>
        <authorList>
            <person name="Goeker M."/>
        </authorList>
    </citation>
    <scope>NUCLEOTIDE SEQUENCE [LARGE SCALE GENOMIC DNA]</scope>
    <source>
        <strain evidence="1 2">DSM 7051</strain>
    </source>
</reference>
<dbReference type="InterPro" id="IPR014710">
    <property type="entry name" value="RmlC-like_jellyroll"/>
</dbReference>
<keyword evidence="2" id="KW-1185">Reference proteome</keyword>
<accession>A0A7X0KJA1</accession>
<sequence length="122" mass="13378">MTDIDKAPARLNRFADLSFQPRFAYPEMADVVEVAGLADRSELSGGFARFRDADIPWQVQYDELILVISGKFAVETPQGRLDAGPIDTIWLPAGTRVRYLAASALVFYSLQPASWVNAATAA</sequence>
<dbReference type="AlphaFoldDB" id="A0A7X0KJA1"/>
<dbReference type="InterPro" id="IPR011051">
    <property type="entry name" value="RmlC_Cupin_sf"/>
</dbReference>
<proteinExistence type="predicted"/>